<dbReference type="InterPro" id="IPR013230">
    <property type="entry name" value="Peptidase_M15A_C"/>
</dbReference>
<evidence type="ECO:0000313" key="3">
    <source>
        <dbReference type="Proteomes" id="UP000216024"/>
    </source>
</evidence>
<dbReference type="AlphaFoldDB" id="A0A267MNK1"/>
<comment type="caution">
    <text evidence="2">The sequence shown here is derived from an EMBL/GenBank/DDBJ whole genome shotgun (WGS) entry which is preliminary data.</text>
</comment>
<dbReference type="EMBL" id="NIBG01000001">
    <property type="protein sequence ID" value="PAB61159.1"/>
    <property type="molecule type" value="Genomic_DNA"/>
</dbReference>
<dbReference type="OrthoDB" id="5242612at2"/>
<name>A0A267MNK1_9FIRM</name>
<evidence type="ECO:0000259" key="1">
    <source>
        <dbReference type="Pfam" id="PF08291"/>
    </source>
</evidence>
<dbReference type="Proteomes" id="UP000216024">
    <property type="component" value="Unassembled WGS sequence"/>
</dbReference>
<protein>
    <recommendedName>
        <fullName evidence="1">Peptidase M15A C-terminal domain-containing protein</fullName>
    </recommendedName>
</protein>
<reference evidence="2 3" key="1">
    <citation type="submission" date="2017-06" db="EMBL/GenBank/DDBJ databases">
        <title>Draft genome sequence of anaerobic fermentative bacterium Anaeromicrobium sediminis DY2726D isolated from West Pacific Ocean sediments.</title>
        <authorList>
            <person name="Zeng X."/>
        </authorList>
    </citation>
    <scope>NUCLEOTIDE SEQUENCE [LARGE SCALE GENOMIC DNA]</scope>
    <source>
        <strain evidence="2 3">DY2726D</strain>
    </source>
</reference>
<accession>A0A267MNK1</accession>
<feature type="domain" description="Peptidase M15A C-terminal" evidence="1">
    <location>
        <begin position="22"/>
        <end position="88"/>
    </location>
</feature>
<evidence type="ECO:0000313" key="2">
    <source>
        <dbReference type="EMBL" id="PAB61159.1"/>
    </source>
</evidence>
<dbReference type="SUPFAM" id="SSF55166">
    <property type="entry name" value="Hedgehog/DD-peptidase"/>
    <property type="match status" value="1"/>
</dbReference>
<sequence length="96" mass="11005">MKMLNVKLFYGQITKNFNIKQFKCRANGEVIINADVIAHIQRLQKLRQWYGRVIKINSGYRIPAYNSKIGGVPKSKHMLGIATDFALPLEEFSGYT</sequence>
<dbReference type="InterPro" id="IPR009045">
    <property type="entry name" value="Zn_M74/Hedgehog-like"/>
</dbReference>
<dbReference type="Gene3D" id="3.30.1380.10">
    <property type="match status" value="1"/>
</dbReference>
<proteinExistence type="predicted"/>
<organism evidence="2 3">
    <name type="scientific">Anaeromicrobium sediminis</name>
    <dbReference type="NCBI Taxonomy" id="1478221"/>
    <lineage>
        <taxon>Bacteria</taxon>
        <taxon>Bacillati</taxon>
        <taxon>Bacillota</taxon>
        <taxon>Clostridia</taxon>
        <taxon>Peptostreptococcales</taxon>
        <taxon>Thermotaleaceae</taxon>
        <taxon>Anaeromicrobium</taxon>
    </lineage>
</organism>
<keyword evidence="3" id="KW-1185">Reference proteome</keyword>
<dbReference type="Pfam" id="PF08291">
    <property type="entry name" value="Peptidase_M15_3"/>
    <property type="match status" value="1"/>
</dbReference>
<gene>
    <name evidence="2" type="ORF">CCE28_01670</name>
</gene>